<evidence type="ECO:0000313" key="2">
    <source>
        <dbReference type="EMBL" id="GLI60460.1"/>
    </source>
</evidence>
<sequence length="677" mass="72029">MYLPFTNVEAFGNPPLSPGISELLADFAPGDTDDASCKMADDVQDKHLQPIQPESRTSYVQYTLNDISTLPTGPQQHQASKQPMAGLDSLAQPSNFLPPLELMDWSNHQPFYSTIVSADAERTEPTFVSGGLASQPGILQQRHGPVSAAAAGFRRGRKPMPRLPDLQQRLDTLMEQFQRLNDENTFLKGKLKFLESVLPYRDSHIGFLAAAKNGQIPRSHVQYLQKGGPPEVAAATALPPAPTAIAPAVIMTVTAPTLAATTSSGSFSSETSLSPPAVAVAGSNHRITSVAGLVAAAVPPLPSTVSGAVPQAIGSEAEIRAASTRFVTKQVPLPCLHSRHSRLAEVYAEPNATAATATVTEASVVAMAATTGGYASPSAAAVARAGIMPDDVASRAAAAGSGRLTHGSTCGAMGHTSASGSWSAAPPACLPEAAAVLALCPRPDGEVPEIIPAAMEELKRVSARDFQVLYKHCVMQLSVLGTAAEVHGPSSPQHVRLERFLGRTFVYMDQINLLSPNCFVQSMYVNVETGEPERPSDDFWRTLGLSLKLTPEQLEEVRMVMVMHEMSVAPVARERLKLASELSASISAAVCQPPVSSGDAIRSLTEVDEVTERLRRNVIKEYQAQVDVSDFLCMSVLTPIQLARIMAASYPYIPDVVAVLHACDPAGSNTQRIRKPE</sequence>
<name>A0ABQ5RSA7_9CHLO</name>
<dbReference type="Proteomes" id="UP001165090">
    <property type="component" value="Unassembled WGS sequence"/>
</dbReference>
<dbReference type="EMBL" id="BSDZ01000008">
    <property type="protein sequence ID" value="GLI60460.1"/>
    <property type="molecule type" value="Genomic_DNA"/>
</dbReference>
<proteinExistence type="predicted"/>
<comment type="caution">
    <text evidence="2">The sequence shown here is derived from an EMBL/GenBank/DDBJ whole genome shotgun (WGS) entry which is preliminary data.</text>
</comment>
<reference evidence="2 3" key="1">
    <citation type="journal article" date="2023" name="IScience">
        <title>Expanded male sex-determining region conserved during the evolution of homothallism in the green alga Volvox.</title>
        <authorList>
            <person name="Yamamoto K."/>
            <person name="Matsuzaki R."/>
            <person name="Mahakham W."/>
            <person name="Heman W."/>
            <person name="Sekimoto H."/>
            <person name="Kawachi M."/>
            <person name="Minakuchi Y."/>
            <person name="Toyoda A."/>
            <person name="Nozaki H."/>
        </authorList>
    </citation>
    <scope>NUCLEOTIDE SEQUENCE [LARGE SCALE GENOMIC DNA]</scope>
    <source>
        <strain evidence="2 3">NIES-4468</strain>
    </source>
</reference>
<feature type="coiled-coil region" evidence="1">
    <location>
        <begin position="163"/>
        <end position="190"/>
    </location>
</feature>
<protein>
    <submittedName>
        <fullName evidence="2">Uncharacterized protein</fullName>
    </submittedName>
</protein>
<organism evidence="2 3">
    <name type="scientific">Volvox africanus</name>
    <dbReference type="NCBI Taxonomy" id="51714"/>
    <lineage>
        <taxon>Eukaryota</taxon>
        <taxon>Viridiplantae</taxon>
        <taxon>Chlorophyta</taxon>
        <taxon>core chlorophytes</taxon>
        <taxon>Chlorophyceae</taxon>
        <taxon>CS clade</taxon>
        <taxon>Chlamydomonadales</taxon>
        <taxon>Volvocaceae</taxon>
        <taxon>Volvox</taxon>
    </lineage>
</organism>
<gene>
    <name evidence="2" type="ORF">VaNZ11_002617</name>
</gene>
<dbReference type="PANTHER" id="PTHR14873:SF1">
    <property type="entry name" value="OS06G0694100 PROTEIN"/>
    <property type="match status" value="1"/>
</dbReference>
<evidence type="ECO:0000313" key="3">
    <source>
        <dbReference type="Proteomes" id="UP001165090"/>
    </source>
</evidence>
<evidence type="ECO:0000256" key="1">
    <source>
        <dbReference type="SAM" id="Coils"/>
    </source>
</evidence>
<keyword evidence="1" id="KW-0175">Coiled coil</keyword>
<dbReference type="PANTHER" id="PTHR14873">
    <property type="entry name" value="OS06G0694100 PROTEIN"/>
    <property type="match status" value="1"/>
</dbReference>
<accession>A0ABQ5RSA7</accession>
<keyword evidence="3" id="KW-1185">Reference proteome</keyword>